<proteinExistence type="predicted"/>
<protein>
    <submittedName>
        <fullName evidence="2">Uncharacterized protein</fullName>
    </submittedName>
</protein>
<feature type="compositionally biased region" description="Basic and acidic residues" evidence="1">
    <location>
        <begin position="126"/>
        <end position="157"/>
    </location>
</feature>
<feature type="compositionally biased region" description="Basic residues" evidence="1">
    <location>
        <begin position="177"/>
        <end position="189"/>
    </location>
</feature>
<evidence type="ECO:0000256" key="1">
    <source>
        <dbReference type="SAM" id="MobiDB-lite"/>
    </source>
</evidence>
<dbReference type="EMBL" id="JACEEZ010015615">
    <property type="protein sequence ID" value="KAG0718721.1"/>
    <property type="molecule type" value="Genomic_DNA"/>
</dbReference>
<organism evidence="2 3">
    <name type="scientific">Chionoecetes opilio</name>
    <name type="common">Atlantic snow crab</name>
    <name type="synonym">Cancer opilio</name>
    <dbReference type="NCBI Taxonomy" id="41210"/>
    <lineage>
        <taxon>Eukaryota</taxon>
        <taxon>Metazoa</taxon>
        <taxon>Ecdysozoa</taxon>
        <taxon>Arthropoda</taxon>
        <taxon>Crustacea</taxon>
        <taxon>Multicrustacea</taxon>
        <taxon>Malacostraca</taxon>
        <taxon>Eumalacostraca</taxon>
        <taxon>Eucarida</taxon>
        <taxon>Decapoda</taxon>
        <taxon>Pleocyemata</taxon>
        <taxon>Brachyura</taxon>
        <taxon>Eubrachyura</taxon>
        <taxon>Majoidea</taxon>
        <taxon>Majidae</taxon>
        <taxon>Chionoecetes</taxon>
    </lineage>
</organism>
<dbReference type="AlphaFoldDB" id="A0A8J4Y8K6"/>
<feature type="region of interest" description="Disordered" evidence="1">
    <location>
        <begin position="113"/>
        <end position="214"/>
    </location>
</feature>
<dbReference type="Proteomes" id="UP000770661">
    <property type="component" value="Unassembled WGS sequence"/>
</dbReference>
<evidence type="ECO:0000313" key="2">
    <source>
        <dbReference type="EMBL" id="KAG0718721.1"/>
    </source>
</evidence>
<accession>A0A8J4Y8K6</accession>
<comment type="caution">
    <text evidence="2">The sequence shown here is derived from an EMBL/GenBank/DDBJ whole genome shotgun (WGS) entry which is preliminary data.</text>
</comment>
<keyword evidence="3" id="KW-1185">Reference proteome</keyword>
<gene>
    <name evidence="2" type="ORF">GWK47_007510</name>
</gene>
<sequence length="214" mass="24478">MTTLQPEKVVEVISTVEMQQEEPDRQKTCCGCKYVFKRLWRLMFKKQRKTPRQKTVDKEVYAKIEVSNEEITKLEDKSFEKIETLAIIEEKQVEEIVEKHIDVVIEQKEVTEHDAKEEAVVNGSVIKEEGPLDGREQAEEISNEKEAEVDKEGRDNDTVEEAGDQGVTPNSKDDAAKKKKRSRKARRAKQHSEDVVCNSPKVEIAEAEVPRGSP</sequence>
<name>A0A8J4Y8K6_CHIOP</name>
<reference evidence="2" key="1">
    <citation type="submission" date="2020-07" db="EMBL/GenBank/DDBJ databases">
        <title>The High-quality genome of the commercially important snow crab, Chionoecetes opilio.</title>
        <authorList>
            <person name="Jeong J.-H."/>
            <person name="Ryu S."/>
        </authorList>
    </citation>
    <scope>NUCLEOTIDE SEQUENCE</scope>
    <source>
        <strain evidence="2">MADBK_172401_WGS</strain>
        <tissue evidence="2">Digestive gland</tissue>
    </source>
</reference>
<evidence type="ECO:0000313" key="3">
    <source>
        <dbReference type="Proteomes" id="UP000770661"/>
    </source>
</evidence>